<gene>
    <name evidence="2" type="ORF">K435DRAFT_972892</name>
</gene>
<reference evidence="2 3" key="1">
    <citation type="journal article" date="2019" name="Nat. Ecol. Evol.">
        <title>Megaphylogeny resolves global patterns of mushroom evolution.</title>
        <authorList>
            <person name="Varga T."/>
            <person name="Krizsan K."/>
            <person name="Foldi C."/>
            <person name="Dima B."/>
            <person name="Sanchez-Garcia M."/>
            <person name="Sanchez-Ramirez S."/>
            <person name="Szollosi G.J."/>
            <person name="Szarkandi J.G."/>
            <person name="Papp V."/>
            <person name="Albert L."/>
            <person name="Andreopoulos W."/>
            <person name="Angelini C."/>
            <person name="Antonin V."/>
            <person name="Barry K.W."/>
            <person name="Bougher N.L."/>
            <person name="Buchanan P."/>
            <person name="Buyck B."/>
            <person name="Bense V."/>
            <person name="Catcheside P."/>
            <person name="Chovatia M."/>
            <person name="Cooper J."/>
            <person name="Damon W."/>
            <person name="Desjardin D."/>
            <person name="Finy P."/>
            <person name="Geml J."/>
            <person name="Haridas S."/>
            <person name="Hughes K."/>
            <person name="Justo A."/>
            <person name="Karasinski D."/>
            <person name="Kautmanova I."/>
            <person name="Kiss B."/>
            <person name="Kocsube S."/>
            <person name="Kotiranta H."/>
            <person name="LaButti K.M."/>
            <person name="Lechner B.E."/>
            <person name="Liimatainen K."/>
            <person name="Lipzen A."/>
            <person name="Lukacs Z."/>
            <person name="Mihaltcheva S."/>
            <person name="Morgado L.N."/>
            <person name="Niskanen T."/>
            <person name="Noordeloos M.E."/>
            <person name="Ohm R.A."/>
            <person name="Ortiz-Santana B."/>
            <person name="Ovrebo C."/>
            <person name="Racz N."/>
            <person name="Riley R."/>
            <person name="Savchenko A."/>
            <person name="Shiryaev A."/>
            <person name="Soop K."/>
            <person name="Spirin V."/>
            <person name="Szebenyi C."/>
            <person name="Tomsovsky M."/>
            <person name="Tulloss R.E."/>
            <person name="Uehling J."/>
            <person name="Grigoriev I.V."/>
            <person name="Vagvolgyi C."/>
            <person name="Papp T."/>
            <person name="Martin F.M."/>
            <person name="Miettinen O."/>
            <person name="Hibbett D.S."/>
            <person name="Nagy L.G."/>
        </authorList>
    </citation>
    <scope>NUCLEOTIDE SEQUENCE [LARGE SCALE GENOMIC DNA]</scope>
    <source>
        <strain evidence="2 3">CBS 962.96</strain>
    </source>
</reference>
<evidence type="ECO:0000256" key="1">
    <source>
        <dbReference type="SAM" id="MobiDB-lite"/>
    </source>
</evidence>
<sequence length="135" mass="14773">MGGVFCFACRPHTLGAAFVVGKSQQLGARMEADPRFGEFLSVALKWIALENFQAHLNFLFPNQHHAQVPKNQKQPQIPPIPSPPSSCLDRCGASDFGGRIDGDSHREDGTSCLARRTRTSTSSNGLNYYPISPRS</sequence>
<evidence type="ECO:0000313" key="2">
    <source>
        <dbReference type="EMBL" id="THU80117.1"/>
    </source>
</evidence>
<organism evidence="2 3">
    <name type="scientific">Dendrothele bispora (strain CBS 962.96)</name>
    <dbReference type="NCBI Taxonomy" id="1314807"/>
    <lineage>
        <taxon>Eukaryota</taxon>
        <taxon>Fungi</taxon>
        <taxon>Dikarya</taxon>
        <taxon>Basidiomycota</taxon>
        <taxon>Agaricomycotina</taxon>
        <taxon>Agaricomycetes</taxon>
        <taxon>Agaricomycetidae</taxon>
        <taxon>Agaricales</taxon>
        <taxon>Agaricales incertae sedis</taxon>
        <taxon>Dendrothele</taxon>
    </lineage>
</organism>
<feature type="region of interest" description="Disordered" evidence="1">
    <location>
        <begin position="97"/>
        <end position="135"/>
    </location>
</feature>
<feature type="compositionally biased region" description="Basic and acidic residues" evidence="1">
    <location>
        <begin position="98"/>
        <end position="109"/>
    </location>
</feature>
<name>A0A4S8KW06_DENBC</name>
<protein>
    <submittedName>
        <fullName evidence="2">Uncharacterized protein</fullName>
    </submittedName>
</protein>
<dbReference type="Proteomes" id="UP000297245">
    <property type="component" value="Unassembled WGS sequence"/>
</dbReference>
<proteinExistence type="predicted"/>
<dbReference type="AlphaFoldDB" id="A0A4S8KW06"/>
<evidence type="ECO:0000313" key="3">
    <source>
        <dbReference type="Proteomes" id="UP000297245"/>
    </source>
</evidence>
<dbReference type="EMBL" id="ML179938">
    <property type="protein sequence ID" value="THU80117.1"/>
    <property type="molecule type" value="Genomic_DNA"/>
</dbReference>
<keyword evidence="3" id="KW-1185">Reference proteome</keyword>
<accession>A0A4S8KW06</accession>